<dbReference type="Gene3D" id="3.40.50.2000">
    <property type="entry name" value="Glycogen Phosphorylase B"/>
    <property type="match status" value="2"/>
</dbReference>
<proteinExistence type="predicted"/>
<protein>
    <recommendedName>
        <fullName evidence="1">D-inositol 3-phosphate glycosyltransferase</fullName>
    </recommendedName>
</protein>
<keyword evidence="3" id="KW-0808">Transferase</keyword>
<evidence type="ECO:0000256" key="1">
    <source>
        <dbReference type="ARBA" id="ARBA00021292"/>
    </source>
</evidence>
<dbReference type="GO" id="GO:0016758">
    <property type="term" value="F:hexosyltransferase activity"/>
    <property type="evidence" value="ECO:0007669"/>
    <property type="project" value="TreeGrafter"/>
</dbReference>
<accession>A0AAU7G9B4</accession>
<sequence>MTRRPRVLLATRLYAPEVAAAAFRLRALARGLAGENAEVRVVTTRPPRSAPPAPRDAGVSVSRFPVLRDRGGNVRGYIQYLSFDIPLFFRLLFSRADLVISEPPPTTGVVVAVTSWLHRRPFVHYAADIWTDGVIALGAPRFVVAVMRALERFTLRRAALVLSVSDGVAERATEFGVDPDRIATVGNGVDTDTFRRDGESERDARPTFVYTGSMSEWQTPAIFVRALPRVLEEFPDARIVFFGQGVEEEATRELAQQLVGDAAYFGGVVPPAEAARWLRGATAALASITPGIGYDFAKPTKIYAAAACGAPVVFAGVGAGAELVAENGLGWRAGYDPAAVAEAMLAAARDEASGVRDARAEERSRWVDENASLSAIGRLGGRAALGAIRGA</sequence>
<dbReference type="InterPro" id="IPR028098">
    <property type="entry name" value="Glyco_trans_4-like_N"/>
</dbReference>
<keyword evidence="2" id="KW-0328">Glycosyltransferase</keyword>
<dbReference type="AlphaFoldDB" id="A0AAU7G9B4"/>
<gene>
    <name evidence="5" type="ORF">AAME72_12235</name>
</gene>
<reference evidence="5" key="1">
    <citation type="submission" date="2024-05" db="EMBL/GenBank/DDBJ databases">
        <title>The Natural Products Discovery Center: Release of the First 8490 Sequenced Strains for Exploring Actinobacteria Biosynthetic Diversity.</title>
        <authorList>
            <person name="Kalkreuter E."/>
            <person name="Kautsar S.A."/>
            <person name="Yang D."/>
            <person name="Bader C.D."/>
            <person name="Teijaro C.N."/>
            <person name="Fluegel L."/>
            <person name="Davis C.M."/>
            <person name="Simpson J.R."/>
            <person name="Lauterbach L."/>
            <person name="Steele A.D."/>
            <person name="Gui C."/>
            <person name="Meng S."/>
            <person name="Li G."/>
            <person name="Viehrig K."/>
            <person name="Ye F."/>
            <person name="Su P."/>
            <person name="Kiefer A.F."/>
            <person name="Nichols A."/>
            <person name="Cepeda A.J."/>
            <person name="Yan W."/>
            <person name="Fan B."/>
            <person name="Jiang Y."/>
            <person name="Adhikari A."/>
            <person name="Zheng C.-J."/>
            <person name="Schuster L."/>
            <person name="Cowan T.M."/>
            <person name="Smanski M.J."/>
            <person name="Chevrette M.G."/>
            <person name="de Carvalho L.P.S."/>
            <person name="Shen B."/>
        </authorList>
    </citation>
    <scope>NUCLEOTIDE SEQUENCE</scope>
    <source>
        <strain evidence="5">NPDC080035</strain>
    </source>
</reference>
<dbReference type="RefSeq" id="WP_348786829.1">
    <property type="nucleotide sequence ID" value="NZ_CP157390.1"/>
</dbReference>
<dbReference type="GO" id="GO:1901137">
    <property type="term" value="P:carbohydrate derivative biosynthetic process"/>
    <property type="evidence" value="ECO:0007669"/>
    <property type="project" value="UniProtKB-ARBA"/>
</dbReference>
<organism evidence="5">
    <name type="scientific">Leifsonia sp. NPDC080035</name>
    <dbReference type="NCBI Taxonomy" id="3143936"/>
    <lineage>
        <taxon>Bacteria</taxon>
        <taxon>Bacillati</taxon>
        <taxon>Actinomycetota</taxon>
        <taxon>Actinomycetes</taxon>
        <taxon>Micrococcales</taxon>
        <taxon>Microbacteriaceae</taxon>
        <taxon>Leifsonia</taxon>
    </lineage>
</organism>
<evidence type="ECO:0000256" key="3">
    <source>
        <dbReference type="ARBA" id="ARBA00022679"/>
    </source>
</evidence>
<name>A0AAU7G9B4_9MICO</name>
<evidence type="ECO:0000259" key="4">
    <source>
        <dbReference type="Pfam" id="PF13579"/>
    </source>
</evidence>
<feature type="domain" description="Glycosyltransferase subfamily 4-like N-terminal" evidence="4">
    <location>
        <begin position="24"/>
        <end position="188"/>
    </location>
</feature>
<dbReference type="Pfam" id="PF13579">
    <property type="entry name" value="Glyco_trans_4_4"/>
    <property type="match status" value="1"/>
</dbReference>
<dbReference type="PANTHER" id="PTHR45947">
    <property type="entry name" value="SULFOQUINOVOSYL TRANSFERASE SQD2"/>
    <property type="match status" value="1"/>
</dbReference>
<dbReference type="PANTHER" id="PTHR45947:SF3">
    <property type="entry name" value="SULFOQUINOVOSYL TRANSFERASE SQD2"/>
    <property type="match status" value="1"/>
</dbReference>
<dbReference type="SUPFAM" id="SSF53756">
    <property type="entry name" value="UDP-Glycosyltransferase/glycogen phosphorylase"/>
    <property type="match status" value="1"/>
</dbReference>
<dbReference type="CDD" id="cd03794">
    <property type="entry name" value="GT4_WbuB-like"/>
    <property type="match status" value="1"/>
</dbReference>
<dbReference type="Pfam" id="PF13692">
    <property type="entry name" value="Glyco_trans_1_4"/>
    <property type="match status" value="1"/>
</dbReference>
<evidence type="ECO:0000256" key="2">
    <source>
        <dbReference type="ARBA" id="ARBA00022676"/>
    </source>
</evidence>
<dbReference type="InterPro" id="IPR050194">
    <property type="entry name" value="Glycosyltransferase_grp1"/>
</dbReference>
<dbReference type="EMBL" id="CP157390">
    <property type="protein sequence ID" value="XBM46850.1"/>
    <property type="molecule type" value="Genomic_DNA"/>
</dbReference>
<evidence type="ECO:0000313" key="5">
    <source>
        <dbReference type="EMBL" id="XBM46850.1"/>
    </source>
</evidence>